<accession>A0A235F7H3</accession>
<organism evidence="2 3">
    <name type="scientific">Fictibacillus aquaticus</name>
    <dbReference type="NCBI Taxonomy" id="2021314"/>
    <lineage>
        <taxon>Bacteria</taxon>
        <taxon>Bacillati</taxon>
        <taxon>Bacillota</taxon>
        <taxon>Bacilli</taxon>
        <taxon>Bacillales</taxon>
        <taxon>Fictibacillaceae</taxon>
        <taxon>Fictibacillus</taxon>
    </lineage>
</organism>
<proteinExistence type="predicted"/>
<sequence length="335" mass="39157">MVTILKKRYISLKILKLEALLRRLPLMHKRRVEIEEDLSKSLAGYRGELALNYDFKFLKQDFYYVLEDLRLQNQNGDFFQIDCLLLSPTYFLILEAKNMSGSIMFNQHTRHMIHNNKNGLERSYSDPLLQVQRQRIQLENWLKHHKCPFVPVETQVVLSNSDTRYDATTNHNFVYKNVTSRLNLPNRTTEFEAVHTEELLSHKAIKQISKILMKRNTPYNPNLMEWYSLKMDDLILGVFCPNTNCPSVSDPMVKVNSGWRCRNCLTFSRDAHIIALHDYVLLFGEDITNSLFRKFVLIESVFTASRLLKQLVIPATGAKKNRKYKLSLPKAADIL</sequence>
<evidence type="ECO:0000313" key="2">
    <source>
        <dbReference type="EMBL" id="OYD57301.1"/>
    </source>
</evidence>
<comment type="caution">
    <text evidence="2">The sequence shown here is derived from an EMBL/GenBank/DDBJ whole genome shotgun (WGS) entry which is preliminary data.</text>
</comment>
<gene>
    <name evidence="2" type="ORF">CGZ90_11480</name>
</gene>
<dbReference type="Proteomes" id="UP000215059">
    <property type="component" value="Unassembled WGS sequence"/>
</dbReference>
<dbReference type="EMBL" id="NOII01000003">
    <property type="protein sequence ID" value="OYD57301.1"/>
    <property type="molecule type" value="Genomic_DNA"/>
</dbReference>
<dbReference type="PROSITE" id="PS50965">
    <property type="entry name" value="NERD"/>
    <property type="match status" value="1"/>
</dbReference>
<keyword evidence="3" id="KW-1185">Reference proteome</keyword>
<dbReference type="RefSeq" id="WP_094252649.1">
    <property type="nucleotide sequence ID" value="NZ_JBHLXL010000001.1"/>
</dbReference>
<dbReference type="InterPro" id="IPR011528">
    <property type="entry name" value="NERD"/>
</dbReference>
<dbReference type="OrthoDB" id="569879at2"/>
<protein>
    <recommendedName>
        <fullName evidence="1">NERD domain-containing protein</fullName>
    </recommendedName>
</protein>
<name>A0A235F7H3_9BACL</name>
<evidence type="ECO:0000259" key="1">
    <source>
        <dbReference type="PROSITE" id="PS50965"/>
    </source>
</evidence>
<evidence type="ECO:0000313" key="3">
    <source>
        <dbReference type="Proteomes" id="UP000215059"/>
    </source>
</evidence>
<reference evidence="2 3" key="1">
    <citation type="submission" date="2017-07" db="EMBL/GenBank/DDBJ databases">
        <title>Fictibacillus sp. nov. GDSW-R2A3 Genome sequencing and assembly.</title>
        <authorList>
            <person name="Mayilraj S."/>
        </authorList>
    </citation>
    <scope>NUCLEOTIDE SEQUENCE [LARGE SCALE GENOMIC DNA]</scope>
    <source>
        <strain evidence="2 3">GDSW-R2A3</strain>
    </source>
</reference>
<dbReference type="Pfam" id="PF08378">
    <property type="entry name" value="NERD"/>
    <property type="match status" value="1"/>
</dbReference>
<dbReference type="AlphaFoldDB" id="A0A235F7H3"/>
<feature type="domain" description="NERD" evidence="1">
    <location>
        <begin position="43"/>
        <end position="161"/>
    </location>
</feature>